<evidence type="ECO:0000313" key="1">
    <source>
        <dbReference type="EMBL" id="QKF77478.1"/>
    </source>
</evidence>
<gene>
    <name evidence="1" type="ORF">ADFLV_1453</name>
</gene>
<dbReference type="RefSeq" id="WP_129011477.1">
    <property type="nucleotide sequence ID" value="NZ_CP053835.1"/>
</dbReference>
<dbReference type="EMBL" id="CP053835">
    <property type="protein sequence ID" value="QKF77478.1"/>
    <property type="molecule type" value="Genomic_DNA"/>
</dbReference>
<dbReference type="KEGG" id="adz:ADFLV_1453"/>
<keyword evidence="2" id="KW-1185">Reference proteome</keyword>
<organism evidence="1 2">
    <name type="scientific">Arcobacter defluvii</name>
    <dbReference type="NCBI Taxonomy" id="873191"/>
    <lineage>
        <taxon>Bacteria</taxon>
        <taxon>Pseudomonadati</taxon>
        <taxon>Campylobacterota</taxon>
        <taxon>Epsilonproteobacteria</taxon>
        <taxon>Campylobacterales</taxon>
        <taxon>Arcobacteraceae</taxon>
        <taxon>Arcobacter</taxon>
    </lineage>
</organism>
<dbReference type="AlphaFoldDB" id="A0AAE7BF85"/>
<dbReference type="Proteomes" id="UP000503313">
    <property type="component" value="Chromosome"/>
</dbReference>
<reference evidence="1 2" key="1">
    <citation type="submission" date="2020-05" db="EMBL/GenBank/DDBJ databases">
        <title>Complete genome sequencing of Campylobacter and Arcobacter type strains.</title>
        <authorList>
            <person name="Miller W.G."/>
            <person name="Yee E."/>
        </authorList>
    </citation>
    <scope>NUCLEOTIDE SEQUENCE [LARGE SCALE GENOMIC DNA]</scope>
    <source>
        <strain evidence="1 2">LMG 25694</strain>
    </source>
</reference>
<sequence>MKKIEAILKCYGEKALKQDIKIIRKGIDYNTWMIEKIKTAKKLKKMYTKKQIITIYESGI</sequence>
<accession>A0AAE7BF85</accession>
<name>A0AAE7BF85_9BACT</name>
<protein>
    <submittedName>
        <fullName evidence="1">Uncharacterized protein</fullName>
    </submittedName>
</protein>
<evidence type="ECO:0000313" key="2">
    <source>
        <dbReference type="Proteomes" id="UP000503313"/>
    </source>
</evidence>
<proteinExistence type="predicted"/>